<dbReference type="Proteomes" id="UP000004416">
    <property type="component" value="Unassembled WGS sequence"/>
</dbReference>
<protein>
    <submittedName>
        <fullName evidence="1">Uncharacterized protein</fullName>
    </submittedName>
</protein>
<evidence type="ECO:0000313" key="2">
    <source>
        <dbReference type="Proteomes" id="UP000004416"/>
    </source>
</evidence>
<name>G9XT95_DESHA</name>
<gene>
    <name evidence="1" type="ORF">HMPREF0322_04201</name>
</gene>
<organism evidence="1 2">
    <name type="scientific">Desulfitobacterium hafniense DP7</name>
    <dbReference type="NCBI Taxonomy" id="537010"/>
    <lineage>
        <taxon>Bacteria</taxon>
        <taxon>Bacillati</taxon>
        <taxon>Bacillota</taxon>
        <taxon>Clostridia</taxon>
        <taxon>Eubacteriales</taxon>
        <taxon>Desulfitobacteriaceae</taxon>
        <taxon>Desulfitobacterium</taxon>
    </lineage>
</organism>
<dbReference type="HOGENOM" id="CLU_3308490_0_0_9"/>
<dbReference type="EMBL" id="AFZX01000108">
    <property type="protein sequence ID" value="EHL05061.1"/>
    <property type="molecule type" value="Genomic_DNA"/>
</dbReference>
<dbReference type="AlphaFoldDB" id="G9XT95"/>
<proteinExistence type="predicted"/>
<reference evidence="1 2" key="1">
    <citation type="submission" date="2011-08" db="EMBL/GenBank/DDBJ databases">
        <authorList>
            <person name="Weinstock G."/>
            <person name="Sodergren E."/>
            <person name="Clifton S."/>
            <person name="Fulton L."/>
            <person name="Fulton B."/>
            <person name="Courtney L."/>
            <person name="Fronick C."/>
            <person name="Harrison M."/>
            <person name="Strong C."/>
            <person name="Farmer C."/>
            <person name="Delahaunty K."/>
            <person name="Markovic C."/>
            <person name="Hall O."/>
            <person name="Minx P."/>
            <person name="Tomlinson C."/>
            <person name="Mitreva M."/>
            <person name="Hou S."/>
            <person name="Chen J."/>
            <person name="Wollam A."/>
            <person name="Pepin K.H."/>
            <person name="Johnson M."/>
            <person name="Bhonagiri V."/>
            <person name="Zhang X."/>
            <person name="Suruliraj S."/>
            <person name="Warren W."/>
            <person name="Chinwalla A."/>
            <person name="Mardis E.R."/>
            <person name="Wilson R.K."/>
        </authorList>
    </citation>
    <scope>NUCLEOTIDE SEQUENCE [LARGE SCALE GENOMIC DNA]</scope>
    <source>
        <strain evidence="1 2">DP7</strain>
    </source>
</reference>
<evidence type="ECO:0000313" key="1">
    <source>
        <dbReference type="EMBL" id="EHL05061.1"/>
    </source>
</evidence>
<comment type="caution">
    <text evidence="1">The sequence shown here is derived from an EMBL/GenBank/DDBJ whole genome shotgun (WGS) entry which is preliminary data.</text>
</comment>
<sequence>MDPSCSKEEVITFGPYTYYCPQWGSGYFAQNHLRLLGKS</sequence>
<accession>G9XT95</accession>